<feature type="region of interest" description="Disordered" evidence="1">
    <location>
        <begin position="216"/>
        <end position="235"/>
    </location>
</feature>
<dbReference type="VEuPathDB" id="FungiDB:CLUG_05292"/>
<gene>
    <name evidence="3" type="ORF">CLUG_05292</name>
</gene>
<evidence type="ECO:0000313" key="3">
    <source>
        <dbReference type="EMBL" id="EEQ41163.1"/>
    </source>
</evidence>
<evidence type="ECO:0000256" key="2">
    <source>
        <dbReference type="SAM" id="SignalP"/>
    </source>
</evidence>
<evidence type="ECO:0000256" key="1">
    <source>
        <dbReference type="SAM" id="MobiDB-lite"/>
    </source>
</evidence>
<name>C4YAR4_CLAL4</name>
<feature type="chain" id="PRO_5002946481" evidence="2">
    <location>
        <begin position="19"/>
        <end position="342"/>
    </location>
</feature>
<organism evidence="3 4">
    <name type="scientific">Clavispora lusitaniae (strain ATCC 42720)</name>
    <name type="common">Yeast</name>
    <name type="synonym">Candida lusitaniae</name>
    <dbReference type="NCBI Taxonomy" id="306902"/>
    <lineage>
        <taxon>Eukaryota</taxon>
        <taxon>Fungi</taxon>
        <taxon>Dikarya</taxon>
        <taxon>Ascomycota</taxon>
        <taxon>Saccharomycotina</taxon>
        <taxon>Pichiomycetes</taxon>
        <taxon>Metschnikowiaceae</taxon>
        <taxon>Clavispora</taxon>
    </lineage>
</organism>
<dbReference type="HOGENOM" id="CLU_811333_0_0_1"/>
<dbReference type="Proteomes" id="UP000007703">
    <property type="component" value="Unassembled WGS sequence"/>
</dbReference>
<dbReference type="AlphaFoldDB" id="C4YAR4"/>
<proteinExistence type="predicted"/>
<keyword evidence="2" id="KW-0732">Signal</keyword>
<dbReference type="EMBL" id="CH408082">
    <property type="protein sequence ID" value="EEQ41163.1"/>
    <property type="molecule type" value="Genomic_DNA"/>
</dbReference>
<feature type="signal peptide" evidence="2">
    <location>
        <begin position="1"/>
        <end position="18"/>
    </location>
</feature>
<dbReference type="KEGG" id="clu:CLUG_05292"/>
<accession>C4YAR4</accession>
<reference evidence="3 4" key="1">
    <citation type="journal article" date="2009" name="Nature">
        <title>Evolution of pathogenicity and sexual reproduction in eight Candida genomes.</title>
        <authorList>
            <person name="Butler G."/>
            <person name="Rasmussen M.D."/>
            <person name="Lin M.F."/>
            <person name="Santos M.A."/>
            <person name="Sakthikumar S."/>
            <person name="Munro C.A."/>
            <person name="Rheinbay E."/>
            <person name="Grabherr M."/>
            <person name="Forche A."/>
            <person name="Reedy J.L."/>
            <person name="Agrafioti I."/>
            <person name="Arnaud M.B."/>
            <person name="Bates S."/>
            <person name="Brown A.J."/>
            <person name="Brunke S."/>
            <person name="Costanzo M.C."/>
            <person name="Fitzpatrick D.A."/>
            <person name="de Groot P.W."/>
            <person name="Harris D."/>
            <person name="Hoyer L.L."/>
            <person name="Hube B."/>
            <person name="Klis F.M."/>
            <person name="Kodira C."/>
            <person name="Lennard N."/>
            <person name="Logue M.E."/>
            <person name="Martin R."/>
            <person name="Neiman A.M."/>
            <person name="Nikolaou E."/>
            <person name="Quail M.A."/>
            <person name="Quinn J."/>
            <person name="Santos M.C."/>
            <person name="Schmitzberger F.F."/>
            <person name="Sherlock G."/>
            <person name="Shah P."/>
            <person name="Silverstein K.A."/>
            <person name="Skrzypek M.S."/>
            <person name="Soll D."/>
            <person name="Staggs R."/>
            <person name="Stansfield I."/>
            <person name="Stumpf M.P."/>
            <person name="Sudbery P.E."/>
            <person name="Srikantha T."/>
            <person name="Zeng Q."/>
            <person name="Berman J."/>
            <person name="Berriman M."/>
            <person name="Heitman J."/>
            <person name="Gow N.A."/>
            <person name="Lorenz M.C."/>
            <person name="Birren B.W."/>
            <person name="Kellis M."/>
            <person name="Cuomo C.A."/>
        </authorList>
    </citation>
    <scope>NUCLEOTIDE SEQUENCE [LARGE SCALE GENOMIC DNA]</scope>
    <source>
        <strain evidence="3 4">ATCC 42720</strain>
    </source>
</reference>
<evidence type="ECO:0000313" key="4">
    <source>
        <dbReference type="Proteomes" id="UP000007703"/>
    </source>
</evidence>
<protein>
    <submittedName>
        <fullName evidence="3">Uncharacterized protein</fullName>
    </submittedName>
</protein>
<dbReference type="InParanoid" id="C4YAR4"/>
<sequence length="342" mass="36649">MNCFTLLGNIFIVQVVEVTGFASVENVRVTQSQKSVVSDGPASSVDGTSLWWRTIELELSVGNNGTDSAVSISQDRVLQLHHQRVRRETSFWDDSVWRSSGRGSNLAVADLGSSSGSGGSGGLVLNLTVTNLVHGRGSLVLDLAITDLVHHGSGLVLDLTIANSVDNRNGSVLDLAIANLVDNWGCGGGRHRRKSLGGLLLHLAIANSVDNVSLLSRRSGQSGRRSQRKGDNLDTKLGSVVSLGTRESCSRCQGGPWLRCNSSSQRAGSQSQCGERVLHSRLMDVVVVCSDEKNIYGERLQSFKYVYPNRSRHDLPSPVAALTQPLRLSASANLPYMCIDAG</sequence>